<feature type="domain" description="HTH marR-type" evidence="4">
    <location>
        <begin position="14"/>
        <end position="142"/>
    </location>
</feature>
<keyword evidence="6" id="KW-1185">Reference proteome</keyword>
<evidence type="ECO:0000256" key="1">
    <source>
        <dbReference type="ARBA" id="ARBA00023015"/>
    </source>
</evidence>
<dbReference type="GO" id="GO:0003677">
    <property type="term" value="F:DNA binding"/>
    <property type="evidence" value="ECO:0007669"/>
    <property type="project" value="UniProtKB-KW"/>
</dbReference>
<evidence type="ECO:0000259" key="4">
    <source>
        <dbReference type="PROSITE" id="PS50995"/>
    </source>
</evidence>
<protein>
    <submittedName>
        <fullName evidence="5">DNA-binding MarR family transcriptional regulator</fullName>
    </submittedName>
</protein>
<keyword evidence="2 5" id="KW-0238">DNA-binding</keyword>
<dbReference type="Gene3D" id="1.10.10.10">
    <property type="entry name" value="Winged helix-like DNA-binding domain superfamily/Winged helix DNA-binding domain"/>
    <property type="match status" value="1"/>
</dbReference>
<name>A0A2T4Z0C6_9BACL</name>
<keyword evidence="1" id="KW-0805">Transcription regulation</keyword>
<evidence type="ECO:0000313" key="6">
    <source>
        <dbReference type="Proteomes" id="UP000241639"/>
    </source>
</evidence>
<dbReference type="Pfam" id="PF01047">
    <property type="entry name" value="MarR"/>
    <property type="match status" value="1"/>
</dbReference>
<proteinExistence type="predicted"/>
<dbReference type="GO" id="GO:0003700">
    <property type="term" value="F:DNA-binding transcription factor activity"/>
    <property type="evidence" value="ECO:0007669"/>
    <property type="project" value="InterPro"/>
</dbReference>
<dbReference type="SMART" id="SM00347">
    <property type="entry name" value="HTH_MARR"/>
    <property type="match status" value="1"/>
</dbReference>
<dbReference type="RefSeq" id="WP_107728492.1">
    <property type="nucleotide sequence ID" value="NZ_PZZP01000004.1"/>
</dbReference>
<organism evidence="5 6">
    <name type="scientific">Desmospora activa DSM 45169</name>
    <dbReference type="NCBI Taxonomy" id="1121389"/>
    <lineage>
        <taxon>Bacteria</taxon>
        <taxon>Bacillati</taxon>
        <taxon>Bacillota</taxon>
        <taxon>Bacilli</taxon>
        <taxon>Bacillales</taxon>
        <taxon>Thermoactinomycetaceae</taxon>
        <taxon>Desmospora</taxon>
    </lineage>
</organism>
<dbReference type="InterPro" id="IPR036390">
    <property type="entry name" value="WH_DNA-bd_sf"/>
</dbReference>
<evidence type="ECO:0000256" key="3">
    <source>
        <dbReference type="ARBA" id="ARBA00023163"/>
    </source>
</evidence>
<evidence type="ECO:0000313" key="5">
    <source>
        <dbReference type="EMBL" id="PTM53198.1"/>
    </source>
</evidence>
<dbReference type="PRINTS" id="PR00598">
    <property type="entry name" value="HTHMARR"/>
</dbReference>
<dbReference type="PANTHER" id="PTHR42756:SF1">
    <property type="entry name" value="TRANSCRIPTIONAL REPRESSOR OF EMRAB OPERON"/>
    <property type="match status" value="1"/>
</dbReference>
<reference evidence="5 6" key="1">
    <citation type="submission" date="2018-04" db="EMBL/GenBank/DDBJ databases">
        <title>Genomic Encyclopedia of Archaeal and Bacterial Type Strains, Phase II (KMG-II): from individual species to whole genera.</title>
        <authorList>
            <person name="Goeker M."/>
        </authorList>
    </citation>
    <scope>NUCLEOTIDE SEQUENCE [LARGE SCALE GENOMIC DNA]</scope>
    <source>
        <strain evidence="5 6">DSM 45169</strain>
    </source>
</reference>
<dbReference type="InterPro" id="IPR000835">
    <property type="entry name" value="HTH_MarR-typ"/>
</dbReference>
<dbReference type="Proteomes" id="UP000241639">
    <property type="component" value="Unassembled WGS sequence"/>
</dbReference>
<dbReference type="PROSITE" id="PS50995">
    <property type="entry name" value="HTH_MARR_2"/>
    <property type="match status" value="1"/>
</dbReference>
<keyword evidence="3" id="KW-0804">Transcription</keyword>
<dbReference type="InterPro" id="IPR036388">
    <property type="entry name" value="WH-like_DNA-bd_sf"/>
</dbReference>
<evidence type="ECO:0000256" key="2">
    <source>
        <dbReference type="ARBA" id="ARBA00023125"/>
    </source>
</evidence>
<accession>A0A2T4Z0C6</accession>
<dbReference type="AlphaFoldDB" id="A0A2T4Z0C6"/>
<dbReference type="SUPFAM" id="SSF46785">
    <property type="entry name" value="Winged helix' DNA-binding domain"/>
    <property type="match status" value="1"/>
</dbReference>
<dbReference type="EMBL" id="PZZP01000004">
    <property type="protein sequence ID" value="PTM53198.1"/>
    <property type="molecule type" value="Genomic_DNA"/>
</dbReference>
<gene>
    <name evidence="5" type="ORF">C8J48_3509</name>
</gene>
<sequence length="155" mass="18094">MLSNTKPNPYIEKMDHISTEMIRLLNKRNEEELPFKPTSAKFILLHTLFKKGRCMVNDLSTKTNLTSGATTLALNRLEKDGIVQRTRDSHDRRVVWVELSEHGSALVQQLLLRRQQAWEKMLQALSEQEQEIFIQLMEKIHDEMKRSNDSASFLD</sequence>
<dbReference type="PANTHER" id="PTHR42756">
    <property type="entry name" value="TRANSCRIPTIONAL REGULATOR, MARR"/>
    <property type="match status" value="1"/>
</dbReference>
<dbReference type="OrthoDB" id="3254893at2"/>
<comment type="caution">
    <text evidence="5">The sequence shown here is derived from an EMBL/GenBank/DDBJ whole genome shotgun (WGS) entry which is preliminary data.</text>
</comment>